<accession>A0ABN7WZV1</accession>
<comment type="caution">
    <text evidence="1">The sequence shown here is derived from an EMBL/GenBank/DDBJ whole genome shotgun (WGS) entry which is preliminary data.</text>
</comment>
<proteinExistence type="predicted"/>
<dbReference type="Proteomes" id="UP000789901">
    <property type="component" value="Unassembled WGS sequence"/>
</dbReference>
<keyword evidence="2" id="KW-1185">Reference proteome</keyword>
<organism evidence="1 2">
    <name type="scientific">Gigaspora margarita</name>
    <dbReference type="NCBI Taxonomy" id="4874"/>
    <lineage>
        <taxon>Eukaryota</taxon>
        <taxon>Fungi</taxon>
        <taxon>Fungi incertae sedis</taxon>
        <taxon>Mucoromycota</taxon>
        <taxon>Glomeromycotina</taxon>
        <taxon>Glomeromycetes</taxon>
        <taxon>Diversisporales</taxon>
        <taxon>Gigasporaceae</taxon>
        <taxon>Gigaspora</taxon>
    </lineage>
</organism>
<reference evidence="1 2" key="1">
    <citation type="submission" date="2021-06" db="EMBL/GenBank/DDBJ databases">
        <authorList>
            <person name="Kallberg Y."/>
            <person name="Tangrot J."/>
            <person name="Rosling A."/>
        </authorList>
    </citation>
    <scope>NUCLEOTIDE SEQUENCE [LARGE SCALE GENOMIC DNA]</scope>
    <source>
        <strain evidence="1 2">120-4 pot B 10/14</strain>
    </source>
</reference>
<feature type="non-terminal residue" evidence="1">
    <location>
        <position position="1"/>
    </location>
</feature>
<evidence type="ECO:0000313" key="2">
    <source>
        <dbReference type="Proteomes" id="UP000789901"/>
    </source>
</evidence>
<protein>
    <submittedName>
        <fullName evidence="1">3550_t:CDS:1</fullName>
    </submittedName>
</protein>
<dbReference type="EMBL" id="CAJVQB010072406">
    <property type="protein sequence ID" value="CAG8843430.1"/>
    <property type="molecule type" value="Genomic_DNA"/>
</dbReference>
<sequence>YYKLDLSGKIAFWMFDYFKNGYGFDKKPTKEDKFIAIKSLEVAAKNKSDSLISYLWPNKNS</sequence>
<gene>
    <name evidence="1" type="ORF">GMARGA_LOCUS36540</name>
</gene>
<evidence type="ECO:0000313" key="1">
    <source>
        <dbReference type="EMBL" id="CAG8843430.1"/>
    </source>
</evidence>
<name>A0ABN7WZV1_GIGMA</name>